<evidence type="ECO:0000256" key="3">
    <source>
        <dbReference type="ARBA" id="ARBA00022527"/>
    </source>
</evidence>
<dbReference type="SUPFAM" id="SSF58038">
    <property type="entry name" value="SNARE fusion complex"/>
    <property type="match status" value="1"/>
</dbReference>
<dbReference type="NCBIfam" id="TIGR03724">
    <property type="entry name" value="arch_bud32"/>
    <property type="match status" value="1"/>
</dbReference>
<evidence type="ECO:0000256" key="6">
    <source>
        <dbReference type="ARBA" id="ARBA00022741"/>
    </source>
</evidence>
<dbReference type="GO" id="GO:0070525">
    <property type="term" value="P:tRNA threonylcarbamoyladenosine metabolic process"/>
    <property type="evidence" value="ECO:0007669"/>
    <property type="project" value="TreeGrafter"/>
</dbReference>
<dbReference type="AlphaFoldDB" id="A0A1I8GIH6"/>
<keyword evidence="7" id="KW-0418">Kinase</keyword>
<feature type="domain" description="V-SNARE coiled-coil homology" evidence="14">
    <location>
        <begin position="17"/>
        <end position="77"/>
    </location>
</feature>
<evidence type="ECO:0000256" key="8">
    <source>
        <dbReference type="ARBA" id="ARBA00022840"/>
    </source>
</evidence>
<evidence type="ECO:0000256" key="12">
    <source>
        <dbReference type="SAM" id="MobiDB-lite"/>
    </source>
</evidence>
<evidence type="ECO:0000256" key="11">
    <source>
        <dbReference type="PROSITE-ProRule" id="PRU00290"/>
    </source>
</evidence>
<evidence type="ECO:0000256" key="4">
    <source>
        <dbReference type="ARBA" id="ARBA00022679"/>
    </source>
</evidence>
<keyword evidence="8" id="KW-0067">ATP-binding</keyword>
<dbReference type="GO" id="GO:0005829">
    <property type="term" value="C:cytosol"/>
    <property type="evidence" value="ECO:0007669"/>
    <property type="project" value="TreeGrafter"/>
</dbReference>
<dbReference type="Gene3D" id="1.20.5.110">
    <property type="match status" value="1"/>
</dbReference>
<keyword evidence="5" id="KW-0819">tRNA processing</keyword>
<dbReference type="Pfam" id="PF00957">
    <property type="entry name" value="Synaptobrevin"/>
    <property type="match status" value="1"/>
</dbReference>
<dbReference type="GO" id="GO:0016020">
    <property type="term" value="C:membrane"/>
    <property type="evidence" value="ECO:0007669"/>
    <property type="project" value="InterPro"/>
</dbReference>
<dbReference type="GO" id="GO:0016192">
    <property type="term" value="P:vesicle-mediated transport"/>
    <property type="evidence" value="ECO:0007669"/>
    <property type="project" value="InterPro"/>
</dbReference>
<dbReference type="GO" id="GO:0008033">
    <property type="term" value="P:tRNA processing"/>
    <property type="evidence" value="ECO:0007669"/>
    <property type="project" value="UniProtKB-KW"/>
</dbReference>
<keyword evidence="3" id="KW-0723">Serine/threonine-protein kinase</keyword>
<keyword evidence="6" id="KW-0547">Nucleotide-binding</keyword>
<evidence type="ECO:0000256" key="9">
    <source>
        <dbReference type="ARBA" id="ARBA00047899"/>
    </source>
</evidence>
<dbReference type="EC" id="2.7.11.1" evidence="2"/>
<keyword evidence="15" id="KW-1185">Reference proteome</keyword>
<dbReference type="CDD" id="cd15870">
    <property type="entry name" value="R-SNARE_VAMP2"/>
    <property type="match status" value="1"/>
</dbReference>
<dbReference type="Proteomes" id="UP000095280">
    <property type="component" value="Unplaced"/>
</dbReference>
<dbReference type="PRINTS" id="PR00219">
    <property type="entry name" value="SYNAPTOBREVN"/>
</dbReference>
<dbReference type="InterPro" id="IPR022495">
    <property type="entry name" value="Bud32"/>
</dbReference>
<dbReference type="GO" id="GO:0005634">
    <property type="term" value="C:nucleus"/>
    <property type="evidence" value="ECO:0007669"/>
    <property type="project" value="TreeGrafter"/>
</dbReference>
<dbReference type="InterPro" id="IPR000719">
    <property type="entry name" value="Prot_kinase_dom"/>
</dbReference>
<accession>A0A1I8GIH6</accession>
<dbReference type="PROSITE" id="PS50892">
    <property type="entry name" value="V_SNARE"/>
    <property type="match status" value="1"/>
</dbReference>
<evidence type="ECO:0000313" key="15">
    <source>
        <dbReference type="Proteomes" id="UP000095280"/>
    </source>
</evidence>
<keyword evidence="4" id="KW-0808">Transferase</keyword>
<feature type="region of interest" description="Disordered" evidence="12">
    <location>
        <begin position="1"/>
        <end position="22"/>
    </location>
</feature>
<dbReference type="SUPFAM" id="SSF56112">
    <property type="entry name" value="Protein kinase-like (PK-like)"/>
    <property type="match status" value="1"/>
</dbReference>
<dbReference type="PROSITE" id="PS50011">
    <property type="entry name" value="PROTEIN_KINASE_DOM"/>
    <property type="match status" value="1"/>
</dbReference>
<evidence type="ECO:0000256" key="7">
    <source>
        <dbReference type="ARBA" id="ARBA00022777"/>
    </source>
</evidence>
<dbReference type="InterPro" id="IPR001388">
    <property type="entry name" value="Synaptobrevin-like"/>
</dbReference>
<protein>
    <recommendedName>
        <fullName evidence="2">non-specific serine/threonine protein kinase</fullName>
        <ecNumber evidence="2">2.7.11.1</ecNumber>
    </recommendedName>
</protein>
<dbReference type="InterPro" id="IPR008266">
    <property type="entry name" value="Tyr_kinase_AS"/>
</dbReference>
<dbReference type="FunFam" id="3.30.200.20:FF:000201">
    <property type="entry name" value="TP53-regulating kinase isoform X1"/>
    <property type="match status" value="1"/>
</dbReference>
<evidence type="ECO:0000256" key="10">
    <source>
        <dbReference type="ARBA" id="ARBA00048679"/>
    </source>
</evidence>
<feature type="domain" description="Protein kinase" evidence="13">
    <location>
        <begin position="99"/>
        <end position="500"/>
    </location>
</feature>
<evidence type="ECO:0000256" key="1">
    <source>
        <dbReference type="ARBA" id="ARBA00010630"/>
    </source>
</evidence>
<dbReference type="GO" id="GO:0004674">
    <property type="term" value="F:protein serine/threonine kinase activity"/>
    <property type="evidence" value="ECO:0007669"/>
    <property type="project" value="UniProtKB-KW"/>
</dbReference>
<keyword evidence="11" id="KW-0175">Coiled coil</keyword>
<dbReference type="PROSITE" id="PS00417">
    <property type="entry name" value="SYNAPTOBREVIN"/>
    <property type="match status" value="1"/>
</dbReference>
<dbReference type="PANTHER" id="PTHR12209">
    <property type="entry name" value="NON-SPECIFIC SERINE/THREONINE PROTEIN KINASE"/>
    <property type="match status" value="1"/>
</dbReference>
<organism evidence="15 16">
    <name type="scientific">Macrostomum lignano</name>
    <dbReference type="NCBI Taxonomy" id="282301"/>
    <lineage>
        <taxon>Eukaryota</taxon>
        <taxon>Metazoa</taxon>
        <taxon>Spiralia</taxon>
        <taxon>Lophotrochozoa</taxon>
        <taxon>Platyhelminthes</taxon>
        <taxon>Rhabditophora</taxon>
        <taxon>Macrostomorpha</taxon>
        <taxon>Macrostomida</taxon>
        <taxon>Macrostomidae</taxon>
        <taxon>Macrostomum</taxon>
    </lineage>
</organism>
<evidence type="ECO:0000256" key="5">
    <source>
        <dbReference type="ARBA" id="ARBA00022694"/>
    </source>
</evidence>
<proteinExistence type="inferred from homology"/>
<name>A0A1I8GIH6_9PLAT</name>
<sequence>PQSGGHPNEASSSGYQPNRQLQQTRAQVVDIMRLNVEKVLDRDAKISNLDDRAAELSIGSQQFVATTTRIQRKYFWQNVKKFLADPAMASGDLAGPAGLSGLHLLQQGAEARLYAAEFYGRPAIVKERFAKRYRHPQLDDHLARERTKSEAKSLLRCRRAGIRVPAVFHLDLGSRRLCLELIEGGLTVRDFVNRAIGCPSVSARDAALARLSLQLGQTLASMHAANIVHGDLTTSNMLLTPAPDSGAELPDWNSLAMIDFGLSFVSAEVEDKAVDLYVLERAFISSHPNTEAQFAAVLDTYRRLSKQGKIVLRKLDEGDGCAPNAATESKRSEYANFMFHLAPEVHTVYLDETGFNLWTWRSQGSKAMPKRKPALKAAAARSQQPTAAAAAACQPLRIRCTCKSCSYYANVTARIDRRLITRSARPAVESGRCAVCCPRLLAASIQEAEAEWQRARRCAELRKLRWLVWTMRAINTRLDRVTVSASPAAEQRSANKRPRA</sequence>
<dbReference type="Pfam" id="PF06293">
    <property type="entry name" value="Kdo"/>
    <property type="match status" value="1"/>
</dbReference>
<dbReference type="InterPro" id="IPR042855">
    <property type="entry name" value="V_SNARE_CC"/>
</dbReference>
<evidence type="ECO:0000259" key="14">
    <source>
        <dbReference type="PROSITE" id="PS50892"/>
    </source>
</evidence>
<evidence type="ECO:0000259" key="13">
    <source>
        <dbReference type="PROSITE" id="PS50011"/>
    </source>
</evidence>
<dbReference type="InterPro" id="IPR011009">
    <property type="entry name" value="Kinase-like_dom_sf"/>
</dbReference>
<dbReference type="GO" id="GO:0000408">
    <property type="term" value="C:EKC/KEOPS complex"/>
    <property type="evidence" value="ECO:0007669"/>
    <property type="project" value="TreeGrafter"/>
</dbReference>
<reference evidence="16" key="1">
    <citation type="submission" date="2016-11" db="UniProtKB">
        <authorList>
            <consortium name="WormBaseParasite"/>
        </authorList>
    </citation>
    <scope>IDENTIFICATION</scope>
</reference>
<comment type="catalytic activity">
    <reaction evidence="10">
        <text>L-seryl-[protein] + ATP = O-phospho-L-seryl-[protein] + ADP + H(+)</text>
        <dbReference type="Rhea" id="RHEA:17989"/>
        <dbReference type="Rhea" id="RHEA-COMP:9863"/>
        <dbReference type="Rhea" id="RHEA-COMP:11604"/>
        <dbReference type="ChEBI" id="CHEBI:15378"/>
        <dbReference type="ChEBI" id="CHEBI:29999"/>
        <dbReference type="ChEBI" id="CHEBI:30616"/>
        <dbReference type="ChEBI" id="CHEBI:83421"/>
        <dbReference type="ChEBI" id="CHEBI:456216"/>
        <dbReference type="EC" id="2.7.11.1"/>
    </reaction>
</comment>
<dbReference type="Gene3D" id="1.10.510.10">
    <property type="entry name" value="Transferase(Phosphotransferase) domain 1"/>
    <property type="match status" value="1"/>
</dbReference>
<comment type="similarity">
    <text evidence="1">Belongs to the protein kinase superfamily. BUD32 family.</text>
</comment>
<evidence type="ECO:0000256" key="2">
    <source>
        <dbReference type="ARBA" id="ARBA00012513"/>
    </source>
</evidence>
<dbReference type="WBParaSite" id="maker-uti_cns_0002054-snap-gene-0.5-mRNA-1">
    <property type="protein sequence ID" value="maker-uti_cns_0002054-snap-gene-0.5-mRNA-1"/>
    <property type="gene ID" value="maker-uti_cns_0002054-snap-gene-0.5"/>
</dbReference>
<evidence type="ECO:0000313" key="16">
    <source>
        <dbReference type="WBParaSite" id="maker-uti_cns_0002054-snap-gene-0.5-mRNA-1"/>
    </source>
</evidence>
<comment type="catalytic activity">
    <reaction evidence="9">
        <text>L-threonyl-[protein] + ATP = O-phospho-L-threonyl-[protein] + ADP + H(+)</text>
        <dbReference type="Rhea" id="RHEA:46608"/>
        <dbReference type="Rhea" id="RHEA-COMP:11060"/>
        <dbReference type="Rhea" id="RHEA-COMP:11605"/>
        <dbReference type="ChEBI" id="CHEBI:15378"/>
        <dbReference type="ChEBI" id="CHEBI:30013"/>
        <dbReference type="ChEBI" id="CHEBI:30616"/>
        <dbReference type="ChEBI" id="CHEBI:61977"/>
        <dbReference type="ChEBI" id="CHEBI:456216"/>
        <dbReference type="EC" id="2.7.11.1"/>
    </reaction>
</comment>
<dbReference type="PANTHER" id="PTHR12209:SF0">
    <property type="entry name" value="EKC_KEOPS COMPLEX SUBUNIT TP53RK"/>
    <property type="match status" value="1"/>
</dbReference>
<dbReference type="Gene3D" id="3.30.200.20">
    <property type="entry name" value="Phosphorylase Kinase, domain 1"/>
    <property type="match status" value="1"/>
</dbReference>
<dbReference type="PROSITE" id="PS00109">
    <property type="entry name" value="PROTEIN_KINASE_TYR"/>
    <property type="match status" value="1"/>
</dbReference>
<dbReference type="GO" id="GO:0005524">
    <property type="term" value="F:ATP binding"/>
    <property type="evidence" value="ECO:0007669"/>
    <property type="project" value="UniProtKB-KW"/>
</dbReference>